<dbReference type="KEGG" id="ptrr:6338642"/>
<name>B2VVU5_PYRTR</name>
<dbReference type="SUPFAM" id="SSF56112">
    <property type="entry name" value="Protein kinase-like (PK-like)"/>
    <property type="match status" value="1"/>
</dbReference>
<dbReference type="Gene3D" id="3.90.1200.10">
    <property type="match status" value="1"/>
</dbReference>
<dbReference type="EMBL" id="DS231615">
    <property type="protein sequence ID" value="EDU40745.1"/>
    <property type="molecule type" value="Genomic_DNA"/>
</dbReference>
<evidence type="ECO:0000313" key="2">
    <source>
        <dbReference type="Proteomes" id="UP000001471"/>
    </source>
</evidence>
<accession>B2VVU5</accession>
<dbReference type="GeneID" id="6338642"/>
<dbReference type="RefSeq" id="XP_001931640.2">
    <property type="nucleotide sequence ID" value="XM_001931605.2"/>
</dbReference>
<reference evidence="2" key="1">
    <citation type="journal article" date="2013" name="G3 (Bethesda)">
        <title>Comparative genomics of a plant-pathogenic fungus, Pyrenophora tritici-repentis, reveals transduplication and the impact of repeat elements on pathogenicity and population divergence.</title>
        <authorList>
            <person name="Manning V.A."/>
            <person name="Pandelova I."/>
            <person name="Dhillon B."/>
            <person name="Wilhelm L.J."/>
            <person name="Goodwin S.B."/>
            <person name="Berlin A.M."/>
            <person name="Figueroa M."/>
            <person name="Freitag M."/>
            <person name="Hane J.K."/>
            <person name="Henrissat B."/>
            <person name="Holman W.H."/>
            <person name="Kodira C.D."/>
            <person name="Martin J."/>
            <person name="Oliver R.P."/>
            <person name="Robbertse B."/>
            <person name="Schackwitz W."/>
            <person name="Schwartz D.C."/>
            <person name="Spatafora J.W."/>
            <person name="Turgeon B.G."/>
            <person name="Yandava C."/>
            <person name="Young S."/>
            <person name="Zhou S."/>
            <person name="Zeng Q."/>
            <person name="Grigoriev I.V."/>
            <person name="Ma L.-J."/>
            <person name="Ciuffetti L.M."/>
        </authorList>
    </citation>
    <scope>NUCLEOTIDE SEQUENCE [LARGE SCALE GENOMIC DNA]</scope>
    <source>
        <strain evidence="2">Pt-1C-BFP</strain>
    </source>
</reference>
<evidence type="ECO:0000313" key="1">
    <source>
        <dbReference type="EMBL" id="EDU40745.1"/>
    </source>
</evidence>
<protein>
    <recommendedName>
        <fullName evidence="3">Aminoglycoside phosphotransferase domain-containing protein</fullName>
    </recommendedName>
</protein>
<evidence type="ECO:0008006" key="3">
    <source>
        <dbReference type="Google" id="ProtNLM"/>
    </source>
</evidence>
<proteinExistence type="predicted"/>
<gene>
    <name evidence="1" type="ORF">PTRG_01307</name>
</gene>
<sequence>MEYVQQGYIVTDFIDGGSLDAIPWSSRTIQERQYIVDQMMKAFDHMRTMRSSEPEPVGRGVPEGALFSVWGAGRTLETAADMETCFNAKLKFRGGGDVTGRFEDLGMCHMDIKLRNLAFDKAGQLWFLDWAWSGFFPPIFEHAGLVRIQEGWPDCEFAQDLLRELRRKPYDETLLALVLGVYEVNNGVFAVRTSSVVISASIDTALKMVLYER</sequence>
<dbReference type="InParanoid" id="B2VVU5"/>
<organism evidence="1 2">
    <name type="scientific">Pyrenophora tritici-repentis (strain Pt-1C-BFP)</name>
    <name type="common">Wheat tan spot fungus</name>
    <name type="synonym">Drechslera tritici-repentis</name>
    <dbReference type="NCBI Taxonomy" id="426418"/>
    <lineage>
        <taxon>Eukaryota</taxon>
        <taxon>Fungi</taxon>
        <taxon>Dikarya</taxon>
        <taxon>Ascomycota</taxon>
        <taxon>Pezizomycotina</taxon>
        <taxon>Dothideomycetes</taxon>
        <taxon>Pleosporomycetidae</taxon>
        <taxon>Pleosporales</taxon>
        <taxon>Pleosporineae</taxon>
        <taxon>Pleosporaceae</taxon>
        <taxon>Pyrenophora</taxon>
    </lineage>
</organism>
<dbReference type="HOGENOM" id="CLU_021768_2_3_1"/>
<dbReference type="InterPro" id="IPR011009">
    <property type="entry name" value="Kinase-like_dom_sf"/>
</dbReference>
<dbReference type="eggNOG" id="ENOG502SQTA">
    <property type="taxonomic scope" value="Eukaryota"/>
</dbReference>
<dbReference type="AlphaFoldDB" id="B2VVU5"/>
<dbReference type="Proteomes" id="UP000001471">
    <property type="component" value="Unassembled WGS sequence"/>
</dbReference>